<evidence type="ECO:0000256" key="2">
    <source>
        <dbReference type="ARBA" id="ARBA00022525"/>
    </source>
</evidence>
<dbReference type="SUPFAM" id="SSF49478">
    <property type="entry name" value="Cna protein B-type domain"/>
    <property type="match status" value="15"/>
</dbReference>
<feature type="domain" description="SpaA-like prealbumin fold" evidence="7">
    <location>
        <begin position="1086"/>
        <end position="1170"/>
    </location>
</feature>
<feature type="domain" description="SpaA-like prealbumin fold" evidence="7">
    <location>
        <begin position="2410"/>
        <end position="2494"/>
    </location>
</feature>
<feature type="domain" description="SpaA-like prealbumin fold" evidence="7">
    <location>
        <begin position="1361"/>
        <end position="1447"/>
    </location>
</feature>
<dbReference type="PANTHER" id="PTHR36108:SF13">
    <property type="entry name" value="COLOSSIN-B-RELATED"/>
    <property type="match status" value="1"/>
</dbReference>
<feature type="domain" description="SpaA-like prealbumin fold" evidence="7">
    <location>
        <begin position="1453"/>
        <end position="1538"/>
    </location>
</feature>
<reference evidence="10" key="1">
    <citation type="journal article" date="2019" name="Int. J. Syst. Evol. Microbiol.">
        <title>The Global Catalogue of Microorganisms (GCM) 10K type strain sequencing project: providing services to taxonomists for standard genome sequencing and annotation.</title>
        <authorList>
            <consortium name="The Broad Institute Genomics Platform"/>
            <consortium name="The Broad Institute Genome Sequencing Center for Infectious Disease"/>
            <person name="Wu L."/>
            <person name="Ma J."/>
        </authorList>
    </citation>
    <scope>NUCLEOTIDE SEQUENCE [LARGE SCALE GENOMIC DNA]</scope>
    <source>
        <strain evidence="10">KCTC 33792</strain>
    </source>
</reference>
<feature type="compositionally biased region" description="Polar residues" evidence="4">
    <location>
        <begin position="161"/>
        <end position="171"/>
    </location>
</feature>
<feature type="domain" description="SpaA-like prealbumin fold" evidence="7">
    <location>
        <begin position="2108"/>
        <end position="2195"/>
    </location>
</feature>
<feature type="domain" description="SpaA-like prealbumin fold" evidence="7">
    <location>
        <begin position="1729"/>
        <end position="1815"/>
    </location>
</feature>
<feature type="domain" description="SpaA-like prealbumin fold" evidence="7">
    <location>
        <begin position="2016"/>
        <end position="2104"/>
    </location>
</feature>
<feature type="domain" description="SpaA-like prealbumin fold" evidence="7">
    <location>
        <begin position="2305"/>
        <end position="2392"/>
    </location>
</feature>
<name>A0ABW5T4L8_9BACI</name>
<evidence type="ECO:0000259" key="7">
    <source>
        <dbReference type="Pfam" id="PF17802"/>
    </source>
</evidence>
<feature type="compositionally biased region" description="Acidic residues" evidence="4">
    <location>
        <begin position="2001"/>
        <end position="2016"/>
    </location>
</feature>
<sequence length="2536" mass="275607">MRKVFSILVLFVMVFSQFGQSALFVQPADAEKKYFSVSMTENINENRASIDVSTQTEMKSMVADLPEHASFDKQASKAEQGELHYDKENHQVTVTGIDKPSTLQADLVMTDFSEKNENISLRGEMDGSMTESETYSITVSDELVGQAETNSTEKKQKADETQATNDNGTTSDVEDTNNETQNDDQITPFAGNLNVDVDISPHTDTTISGEAAAYELAVKVTGSKAEYTNAGITIDLPIKDYTSFTQDTSELAIAGVSPVYEESTDQLIYQFDSIETGQTYETMLEVDTENGTSPNNAELEASASFSADQQSSITDNAVVNITTSSAVDVSKSFLEVENNDLNIPSPGARTLWEIQVDLPKNEDGQMYMKEGSQVVLEDTIPDGLSFDGMETGPAPQQNGKTLTWNFDAPTLNEQQNADTELFSEAVRVWLTVDDGTTGTTQQNNVSASATFIDDSTQTSNGSDQVQISSSEAADGELEGNYYVPAHIGPVDGSGDQGSFNNKNPNPTVYDDALLGFRHGIAPLSESQEGDFDGYNTLYRVDENLTFDELITPDNFKYRPSADYPNNIPLDEEPVFNILVRTESASSASTVVTDAEKGEVYTREELGLDPGDKVDRIRYQFTNAPSGMLNGSMAKYYFNVEPGYTGEVENTFNVYGTDGAGNSFNYTYHQEDVDHIAGPRTANIAPEPTDQPPTGYVGVELLDRDNGEVVHGENRMRINLNTIDTSTLAMEAPLETVTLLPPGITVNDSPNASYTNTDGRTSADNGSYEVLSDNYNGSGRQLVNVSWNDDFARPGTGTSAELDVTIAESAPTSLPFDVYGFSGDQALQAPESSGTAVTDTTLQTDTDDLNGDGVSEEPRLKSGNHYIIQGQYDVQTKKLVKGELDDSFGAFGETVPDGSIDYRLNLTNTSGTDISYMTFMDVMPSVGDLGITDNVDRGSQFTPELTGPITMPAPWQDKVNVFYSTAETPERDDLTRNTDYPETTETLSNPTVAEAPNWMTAGEVGDWNSIHTFKIELADDTQWIAGEDITVEFSMQAPSESEVSEDVLDPSIDPTSRAAWNSFALATDEGQPVEPSRVGVYMNYDNTVELTKTDENGDPLADAEFALQDADGNNLQTELTTGDDGIITVENLQPGDYQFVETAPPEGYTFDKTPVEFTVNTDQTETLQLSKENSLDLGSVELTKVNGEGETLEGAVFELQDSNGTTLQTDLTTGSDGTLTVNDLAPGSFQFVETEAPDDYELNEEPLSFDIVPNQEETLEVTKENSLIPGTLELTKIGINGEVLEGVVFELQDDSGSVLQEGLTTDENGKLVLDDLTPGSYQLVETETIEGYQLDDTPVPFEIGTGQTDTNEIEVSNPPLPGSVELTKTDQEGETLEGAVFELQDSSGETLQTELTTGTDGTLTVNDLAPGTYQFIETEAPEDYQLNEEPVPFEITFNQQEPVEVTKENSLIPGTLELTKTGVDGEVLEGVVFELQYQSGAVIDEGLTTDENGQLILDDLQPGSYQLVETQSVEGYQLDDTPVEFEIGTGQNDANEMEVSNPPLPGSVELTKVDEEGEPLPGAEFDLQNAEGEIIEEGLTSNENGIVMVDNLAPGTYEFVETAAPDGYQLAEDPVSFDITFNQQETLEITQDNSLIPGTLELTKTGMDGEVLEGVVFELQDDSGSVLQEGLTTDENGKLVLDDLTPDSYQLVETETIEGYQLDDTPVPFEIGTGQTDTNEIEVSNPPLPGSVELTKTDEESETLEGAVFELQDSSGETLQTELTTGTDGTLTVDDLSPGTYQFIETKAPEGYQLNKEPVPFEITFNQQEPVEVTKENSLIPGTLELTKTGADGEVLEGVVFELQYQSGAVIDEGLTTDENGQLILDDLQPGSYQLVETETVEGYQLDDTPITFEIGTGESERTQVEAVNELTPGSVELTKVDEDNSDNTLEGAEFELQNEEGDVIEETLTTDSSGKLMVEGLTPGSYQFVETKAPDGYERNDDPVPFEIERNQQEAARVTVENDDPPNDTPSPEDDGSVTLTKMSSEGTDEALEGAVFDLEEADGDVVEEDLTTDGNGEITVTDLDPGNYQFVETEAPDGYQLDPAPAAVEIDEDERTTITVENEEIQGSVLLTKVNEEGNRYLEDAVFDLEADDGEMVEENLTTDRNGEIEITDLAPGDYRFVETEAPDGYQLQEKPIEFTVEEDQQETVTVTAENEVKPGAVQLTKKAAGNTDEVLEGAEFTLEESDGTVVQEGLTTGTNGTITVTGLEPGSYQFVETEAPDGYEQTDSPAAFDIEADETSLVTVTKENEEITSPGEPTEPEGSAALTKVDGTDPDQLLEGAEFTLQTQDGTVLEEGLTTNDSGKIFVNNLEPGHYEFVETVAPEGYNPDKEPLSFQIQENQAETVDLTFENEPATETDNPPVEEESAVILTKVDEENHDRLLEGAEFELQDASGNTINSGLTTDESGEIRINELSPGNYQFVETQAPDGYTVGNESASFRIEEGQTQTVELTVENEQENERLPDTSTAIFNYGLAGFLLLTAGFFARWRSRKKE</sequence>
<keyword evidence="5" id="KW-0472">Membrane</keyword>
<feature type="domain" description="SpaA-like prealbumin fold" evidence="7">
    <location>
        <begin position="1637"/>
        <end position="1723"/>
    </location>
</feature>
<comment type="caution">
    <text evidence="9">The sequence shown here is derived from an EMBL/GenBank/DDBJ whole genome shotgun (WGS) entry which is preliminary data.</text>
</comment>
<evidence type="ECO:0000313" key="10">
    <source>
        <dbReference type="Proteomes" id="UP001597520"/>
    </source>
</evidence>
<accession>A0ABW5T4L8</accession>
<feature type="domain" description="Putative adhesive" evidence="8">
    <location>
        <begin position="32"/>
        <end position="136"/>
    </location>
</feature>
<keyword evidence="5" id="KW-1133">Transmembrane helix</keyword>
<keyword evidence="2" id="KW-0964">Secreted</keyword>
<feature type="domain" description="SpaA-like prealbumin fold" evidence="7">
    <location>
        <begin position="1269"/>
        <end position="1355"/>
    </location>
</feature>
<dbReference type="RefSeq" id="WP_380714282.1">
    <property type="nucleotide sequence ID" value="NZ_JBHUML010000006.1"/>
</dbReference>
<dbReference type="InterPro" id="IPR013783">
    <property type="entry name" value="Ig-like_fold"/>
</dbReference>
<keyword evidence="10" id="KW-1185">Reference proteome</keyword>
<feature type="compositionally biased region" description="Basic and acidic residues" evidence="4">
    <location>
        <begin position="151"/>
        <end position="160"/>
    </location>
</feature>
<feature type="domain" description="SpaA-like prealbumin fold" evidence="7">
    <location>
        <begin position="1177"/>
        <end position="1263"/>
    </location>
</feature>
<dbReference type="Proteomes" id="UP001597520">
    <property type="component" value="Unassembled WGS sequence"/>
</dbReference>
<comment type="similarity">
    <text evidence="1">Belongs to the serine-aspartate repeat-containing protein (SDr) family.</text>
</comment>
<feature type="domain" description="SpaA-like prealbumin fold" evidence="7">
    <location>
        <begin position="1821"/>
        <end position="1907"/>
    </location>
</feature>
<feature type="signal peptide" evidence="6">
    <location>
        <begin position="1"/>
        <end position="21"/>
    </location>
</feature>
<dbReference type="InterPro" id="IPR046771">
    <property type="entry name" value="pAdhesive_11"/>
</dbReference>
<feature type="domain" description="SpaA-like prealbumin fold" evidence="7">
    <location>
        <begin position="2207"/>
        <end position="2289"/>
    </location>
</feature>
<evidence type="ECO:0000256" key="3">
    <source>
        <dbReference type="ARBA" id="ARBA00022729"/>
    </source>
</evidence>
<feature type="region of interest" description="Disordered" evidence="4">
    <location>
        <begin position="140"/>
        <end position="192"/>
    </location>
</feature>
<gene>
    <name evidence="9" type="ORF">ACFSUB_15960</name>
</gene>
<protein>
    <submittedName>
        <fullName evidence="9">SpaA isopeptide-forming pilin-related protein</fullName>
    </submittedName>
</protein>
<organism evidence="9 10">
    <name type="scientific">Salibacterium lacus</name>
    <dbReference type="NCBI Taxonomy" id="1898109"/>
    <lineage>
        <taxon>Bacteria</taxon>
        <taxon>Bacillati</taxon>
        <taxon>Bacillota</taxon>
        <taxon>Bacilli</taxon>
        <taxon>Bacillales</taxon>
        <taxon>Bacillaceae</taxon>
    </lineage>
</organism>
<evidence type="ECO:0000256" key="6">
    <source>
        <dbReference type="SAM" id="SignalP"/>
    </source>
</evidence>
<evidence type="ECO:0000313" key="9">
    <source>
        <dbReference type="EMBL" id="MFD2706956.1"/>
    </source>
</evidence>
<evidence type="ECO:0000259" key="8">
    <source>
        <dbReference type="Pfam" id="PF20596"/>
    </source>
</evidence>
<dbReference type="Pfam" id="PF20596">
    <property type="entry name" value="pAdhesive_11"/>
    <property type="match status" value="1"/>
</dbReference>
<evidence type="ECO:0000256" key="4">
    <source>
        <dbReference type="SAM" id="MobiDB-lite"/>
    </source>
</evidence>
<keyword evidence="3 6" id="KW-0732">Signal</keyword>
<feature type="region of interest" description="Disordered" evidence="4">
    <location>
        <begin position="828"/>
        <end position="857"/>
    </location>
</feature>
<dbReference type="PANTHER" id="PTHR36108">
    <property type="entry name" value="COLOSSIN-B-RELATED"/>
    <property type="match status" value="1"/>
</dbReference>
<feature type="domain" description="SpaA-like prealbumin fold" evidence="7">
    <location>
        <begin position="1913"/>
        <end position="2002"/>
    </location>
</feature>
<evidence type="ECO:0000256" key="1">
    <source>
        <dbReference type="ARBA" id="ARBA00007257"/>
    </source>
</evidence>
<feature type="transmembrane region" description="Helical" evidence="5">
    <location>
        <begin position="2511"/>
        <end position="2530"/>
    </location>
</feature>
<dbReference type="Gene3D" id="2.60.40.10">
    <property type="entry name" value="Immunoglobulins"/>
    <property type="match status" value="15"/>
</dbReference>
<feature type="domain" description="SpaA-like prealbumin fold" evidence="7">
    <location>
        <begin position="1545"/>
        <end position="1630"/>
    </location>
</feature>
<keyword evidence="5" id="KW-0812">Transmembrane</keyword>
<feature type="region of interest" description="Disordered" evidence="4">
    <location>
        <begin position="1995"/>
        <end position="2021"/>
    </location>
</feature>
<proteinExistence type="inferred from homology"/>
<dbReference type="InterPro" id="IPR041033">
    <property type="entry name" value="SpaA_PFL_dom_1"/>
</dbReference>
<feature type="region of interest" description="Disordered" evidence="4">
    <location>
        <begin position="2288"/>
        <end position="2311"/>
    </location>
</feature>
<feature type="chain" id="PRO_5045065095" evidence="6">
    <location>
        <begin position="22"/>
        <end position="2536"/>
    </location>
</feature>
<evidence type="ECO:0000256" key="5">
    <source>
        <dbReference type="SAM" id="Phobius"/>
    </source>
</evidence>
<dbReference type="EMBL" id="JBHUML010000006">
    <property type="protein sequence ID" value="MFD2706956.1"/>
    <property type="molecule type" value="Genomic_DNA"/>
</dbReference>
<dbReference type="Pfam" id="PF17802">
    <property type="entry name" value="SpaA"/>
    <property type="match status" value="15"/>
</dbReference>